<dbReference type="InterPro" id="IPR020846">
    <property type="entry name" value="MFS_dom"/>
</dbReference>
<evidence type="ECO:0000256" key="4">
    <source>
        <dbReference type="ARBA" id="ARBA00022989"/>
    </source>
</evidence>
<evidence type="ECO:0000259" key="7">
    <source>
        <dbReference type="PROSITE" id="PS50850"/>
    </source>
</evidence>
<feature type="transmembrane region" description="Helical" evidence="6">
    <location>
        <begin position="244"/>
        <end position="262"/>
    </location>
</feature>
<feature type="transmembrane region" description="Helical" evidence="6">
    <location>
        <begin position="339"/>
        <end position="358"/>
    </location>
</feature>
<dbReference type="InterPro" id="IPR011701">
    <property type="entry name" value="MFS"/>
</dbReference>
<dbReference type="Proteomes" id="UP000215134">
    <property type="component" value="Chromosome 1"/>
</dbReference>
<sequence length="391" mass="40851">MLKRSDDGYLIASGLMALGTFAIGTDAFIVAGMLSPLAATLAVAPAQAGWLISIFALAYALFAPLSAWLLGHLNRRRILQLALALFIVGNLTCAFAAGYLQLSLGRILAALGAACYTPQAAAAAAELAPEKRRGRAISIVYGGMTLAIALGVPFGTFFTQLIGWREVFALITLLGAAALLGLSLALRPLAAPGSYGLKARLAPLRQKAVLTTLLIAFFAVCSEHLVYSYVSVLLRHTRLGSERILPFALLAFGIGAVIGNAVSGKLTDTLGSRLTLLLSITAQTLTLLLLGFSLASPWRVLTLFLVWGIAGWMYLVPLQHHLLALSKRAGPLTVALNGSALYAGIAAGGMLGSFALAGQPADRLPLFALPFGAIALLLTLIGFKKEENTGG</sequence>
<dbReference type="AlphaFoldDB" id="A0A240BTA6"/>
<keyword evidence="3 6" id="KW-0812">Transmembrane</keyword>
<dbReference type="InterPro" id="IPR050189">
    <property type="entry name" value="MFS_Efflux_Transporters"/>
</dbReference>
<feature type="transmembrane region" description="Helical" evidence="6">
    <location>
        <begin position="9"/>
        <end position="30"/>
    </location>
</feature>
<dbReference type="Pfam" id="PF07690">
    <property type="entry name" value="MFS_1"/>
    <property type="match status" value="1"/>
</dbReference>
<feature type="transmembrane region" description="Helical" evidence="6">
    <location>
        <begin position="50"/>
        <end position="71"/>
    </location>
</feature>
<dbReference type="PROSITE" id="PS50850">
    <property type="entry name" value="MFS"/>
    <property type="match status" value="1"/>
</dbReference>
<dbReference type="PANTHER" id="PTHR43124">
    <property type="entry name" value="PURINE EFFLUX PUMP PBUE"/>
    <property type="match status" value="1"/>
</dbReference>
<evidence type="ECO:0000256" key="5">
    <source>
        <dbReference type="ARBA" id="ARBA00023136"/>
    </source>
</evidence>
<organism evidence="8 9">
    <name type="scientific">Serratia ficaria</name>
    <dbReference type="NCBI Taxonomy" id="61651"/>
    <lineage>
        <taxon>Bacteria</taxon>
        <taxon>Pseudomonadati</taxon>
        <taxon>Pseudomonadota</taxon>
        <taxon>Gammaproteobacteria</taxon>
        <taxon>Enterobacterales</taxon>
        <taxon>Yersiniaceae</taxon>
        <taxon>Serratia</taxon>
    </lineage>
</organism>
<feature type="domain" description="Major facilitator superfamily (MFS) profile" evidence="7">
    <location>
        <begin position="12"/>
        <end position="391"/>
    </location>
</feature>
<dbReference type="PANTHER" id="PTHR43124:SF10">
    <property type="entry name" value="PURINE EFFLUX PUMP PBUE"/>
    <property type="match status" value="1"/>
</dbReference>
<keyword evidence="2" id="KW-1003">Cell membrane</keyword>
<evidence type="ECO:0000256" key="3">
    <source>
        <dbReference type="ARBA" id="ARBA00022692"/>
    </source>
</evidence>
<dbReference type="GO" id="GO:0022857">
    <property type="term" value="F:transmembrane transporter activity"/>
    <property type="evidence" value="ECO:0007669"/>
    <property type="project" value="InterPro"/>
</dbReference>
<feature type="transmembrane region" description="Helical" evidence="6">
    <location>
        <begin position="139"/>
        <end position="161"/>
    </location>
</feature>
<dbReference type="KEGG" id="sfj:SAMEA4384070_1856"/>
<feature type="transmembrane region" description="Helical" evidence="6">
    <location>
        <begin position="167"/>
        <end position="187"/>
    </location>
</feature>
<dbReference type="Gene3D" id="1.20.1250.20">
    <property type="entry name" value="MFS general substrate transporter like domains"/>
    <property type="match status" value="2"/>
</dbReference>
<dbReference type="CDD" id="cd17324">
    <property type="entry name" value="MFS_NepI_like"/>
    <property type="match status" value="1"/>
</dbReference>
<dbReference type="GO" id="GO:0005886">
    <property type="term" value="C:plasma membrane"/>
    <property type="evidence" value="ECO:0007669"/>
    <property type="project" value="UniProtKB-SubCell"/>
</dbReference>
<dbReference type="STRING" id="1411141.GCA_001590885_03115"/>
<gene>
    <name evidence="8" type="primary">pbuE</name>
    <name evidence="8" type="ORF">SAMEA4384070_01856</name>
</gene>
<evidence type="ECO:0000313" key="9">
    <source>
        <dbReference type="Proteomes" id="UP000215134"/>
    </source>
</evidence>
<dbReference type="EMBL" id="LT906479">
    <property type="protein sequence ID" value="SNV98954.1"/>
    <property type="molecule type" value="Genomic_DNA"/>
</dbReference>
<dbReference type="OrthoDB" id="9788453at2"/>
<dbReference type="InterPro" id="IPR036259">
    <property type="entry name" value="MFS_trans_sf"/>
</dbReference>
<feature type="transmembrane region" description="Helical" evidence="6">
    <location>
        <begin position="78"/>
        <end position="101"/>
    </location>
</feature>
<evidence type="ECO:0000256" key="1">
    <source>
        <dbReference type="ARBA" id="ARBA00004651"/>
    </source>
</evidence>
<evidence type="ECO:0000313" key="8">
    <source>
        <dbReference type="EMBL" id="SNV98954.1"/>
    </source>
</evidence>
<keyword evidence="5 6" id="KW-0472">Membrane</keyword>
<feature type="transmembrane region" description="Helical" evidence="6">
    <location>
        <begin position="364"/>
        <end position="383"/>
    </location>
</feature>
<feature type="transmembrane region" description="Helical" evidence="6">
    <location>
        <begin position="208"/>
        <end position="232"/>
    </location>
</feature>
<accession>A0A240BTA6</accession>
<proteinExistence type="predicted"/>
<keyword evidence="4 6" id="KW-1133">Transmembrane helix</keyword>
<feature type="transmembrane region" description="Helical" evidence="6">
    <location>
        <begin position="274"/>
        <end position="294"/>
    </location>
</feature>
<protein>
    <submittedName>
        <fullName evidence="8">Purine efflux pump PbuE</fullName>
    </submittedName>
</protein>
<keyword evidence="9" id="KW-1185">Reference proteome</keyword>
<evidence type="ECO:0000256" key="6">
    <source>
        <dbReference type="SAM" id="Phobius"/>
    </source>
</evidence>
<evidence type="ECO:0000256" key="2">
    <source>
        <dbReference type="ARBA" id="ARBA00022475"/>
    </source>
</evidence>
<name>A0A240BTA6_SERFI</name>
<feature type="transmembrane region" description="Helical" evidence="6">
    <location>
        <begin position="300"/>
        <end position="318"/>
    </location>
</feature>
<reference evidence="8 9" key="1">
    <citation type="submission" date="2017-06" db="EMBL/GenBank/DDBJ databases">
        <authorList>
            <consortium name="Pathogen Informatics"/>
        </authorList>
    </citation>
    <scope>NUCLEOTIDE SEQUENCE [LARGE SCALE GENOMIC DNA]</scope>
    <source>
        <strain evidence="8 9">NCTC12148</strain>
    </source>
</reference>
<dbReference type="RefSeq" id="WP_095096919.1">
    <property type="nucleotide sequence ID" value="NZ_CABITV010000002.1"/>
</dbReference>
<comment type="subcellular location">
    <subcellularLocation>
        <location evidence="1">Cell membrane</location>
        <topology evidence="1">Multi-pass membrane protein</topology>
    </subcellularLocation>
</comment>
<dbReference type="SUPFAM" id="SSF103473">
    <property type="entry name" value="MFS general substrate transporter"/>
    <property type="match status" value="1"/>
</dbReference>
<dbReference type="GeneID" id="75027023"/>